<dbReference type="Proteomes" id="UP001597176">
    <property type="component" value="Unassembled WGS sequence"/>
</dbReference>
<dbReference type="PANTHER" id="PTHR37029">
    <property type="entry name" value="SSR1768 PROTEIN"/>
    <property type="match status" value="1"/>
</dbReference>
<dbReference type="EMBL" id="JBHTND010000014">
    <property type="protein sequence ID" value="MFD1302238.1"/>
    <property type="molecule type" value="Genomic_DNA"/>
</dbReference>
<dbReference type="RefSeq" id="WP_379040276.1">
    <property type="nucleotide sequence ID" value="NZ_JBHTND010000014.1"/>
</dbReference>
<reference evidence="2" key="1">
    <citation type="journal article" date="2019" name="Int. J. Syst. Evol. Microbiol.">
        <title>The Global Catalogue of Microorganisms (GCM) 10K type strain sequencing project: providing services to taxonomists for standard genome sequencing and annotation.</title>
        <authorList>
            <consortium name="The Broad Institute Genomics Platform"/>
            <consortium name="The Broad Institute Genome Sequencing Center for Infectious Disease"/>
            <person name="Wu L."/>
            <person name="Ma J."/>
        </authorList>
    </citation>
    <scope>NUCLEOTIDE SEQUENCE [LARGE SCALE GENOMIC DNA]</scope>
    <source>
        <strain evidence="2">CCUG 56108</strain>
    </source>
</reference>
<comment type="caution">
    <text evidence="1">The sequence shown here is derived from an EMBL/GenBank/DDBJ whole genome shotgun (WGS) entry which is preliminary data.</text>
</comment>
<organism evidence="1 2">
    <name type="scientific">Methylobacterium marchantiae</name>
    <dbReference type="NCBI Taxonomy" id="600331"/>
    <lineage>
        <taxon>Bacteria</taxon>
        <taxon>Pseudomonadati</taxon>
        <taxon>Pseudomonadota</taxon>
        <taxon>Alphaproteobacteria</taxon>
        <taxon>Hyphomicrobiales</taxon>
        <taxon>Methylobacteriaceae</taxon>
        <taxon>Methylobacterium</taxon>
    </lineage>
</organism>
<evidence type="ECO:0000313" key="1">
    <source>
        <dbReference type="EMBL" id="MFD1302238.1"/>
    </source>
</evidence>
<gene>
    <name evidence="1" type="ORF">ACFQ4G_11725</name>
</gene>
<sequence>MPRSEPNTEAKPTKTSYDSQVDALYLGFSDESVVESEEIRPGIIFDLDAEGRVVGIEILDASVHMARGADLKSLADAA</sequence>
<dbReference type="InterPro" id="IPR019270">
    <property type="entry name" value="DUF2283"/>
</dbReference>
<keyword evidence="2" id="KW-1185">Reference proteome</keyword>
<accession>A0ABW3WZY6</accession>
<proteinExistence type="predicted"/>
<evidence type="ECO:0000313" key="2">
    <source>
        <dbReference type="Proteomes" id="UP001597176"/>
    </source>
</evidence>
<name>A0ABW3WZY6_9HYPH</name>
<dbReference type="Pfam" id="PF10049">
    <property type="entry name" value="DUF2283"/>
    <property type="match status" value="1"/>
</dbReference>
<dbReference type="PANTHER" id="PTHR37029:SF1">
    <property type="entry name" value="SSR1768 PROTEIN"/>
    <property type="match status" value="1"/>
</dbReference>
<protein>
    <submittedName>
        <fullName evidence="1">DUF2283 domain-containing protein</fullName>
    </submittedName>
</protein>